<comment type="similarity">
    <text evidence="1 2">Belongs to the small heat shock protein (HSP20) family.</text>
</comment>
<dbReference type="Gene3D" id="2.60.40.790">
    <property type="match status" value="1"/>
</dbReference>
<dbReference type="Pfam" id="PF00011">
    <property type="entry name" value="HSP20"/>
    <property type="match status" value="1"/>
</dbReference>
<name>A0ABT9YED1_9BACI</name>
<dbReference type="EMBL" id="JAUSUA010000001">
    <property type="protein sequence ID" value="MDQ0206211.1"/>
    <property type="molecule type" value="Genomic_DNA"/>
</dbReference>
<evidence type="ECO:0000256" key="2">
    <source>
        <dbReference type="RuleBase" id="RU003616"/>
    </source>
</evidence>
<gene>
    <name evidence="4" type="ORF">J2S05_000985</name>
</gene>
<sequence>MSDQKSNESKSSGYQDVMRSIDDFFHQTYRRFQPPPFFSQSIAIRTTDSEDAFIIHAELPGVDKQLIRIEALPHVLAIRTLSAESSEQSVERERLVSVPFVYNDSDIKANYENGLLRITINRHRQNITID</sequence>
<evidence type="ECO:0000313" key="5">
    <source>
        <dbReference type="Proteomes" id="UP001225034"/>
    </source>
</evidence>
<comment type="caution">
    <text evidence="4">The sequence shown here is derived from an EMBL/GenBank/DDBJ whole genome shotgun (WGS) entry which is preliminary data.</text>
</comment>
<evidence type="ECO:0000313" key="4">
    <source>
        <dbReference type="EMBL" id="MDQ0206211.1"/>
    </source>
</evidence>
<reference evidence="4 5" key="1">
    <citation type="submission" date="2023-07" db="EMBL/GenBank/DDBJ databases">
        <title>Genomic Encyclopedia of Type Strains, Phase IV (KMG-IV): sequencing the most valuable type-strain genomes for metagenomic binning, comparative biology and taxonomic classification.</title>
        <authorList>
            <person name="Goeker M."/>
        </authorList>
    </citation>
    <scope>NUCLEOTIDE SEQUENCE [LARGE SCALE GENOMIC DNA]</scope>
    <source>
        <strain evidence="4 5">DSM 19154</strain>
    </source>
</reference>
<dbReference type="InterPro" id="IPR008978">
    <property type="entry name" value="HSP20-like_chaperone"/>
</dbReference>
<accession>A0ABT9YED1</accession>
<protein>
    <submittedName>
        <fullName evidence="4">HSP20 family molecular chaperone IbpA</fullName>
    </submittedName>
</protein>
<dbReference type="SUPFAM" id="SSF49764">
    <property type="entry name" value="HSP20-like chaperones"/>
    <property type="match status" value="1"/>
</dbReference>
<dbReference type="InterPro" id="IPR002068">
    <property type="entry name" value="A-crystallin/Hsp20_dom"/>
</dbReference>
<evidence type="ECO:0000256" key="1">
    <source>
        <dbReference type="PROSITE-ProRule" id="PRU00285"/>
    </source>
</evidence>
<proteinExistence type="inferred from homology"/>
<dbReference type="RefSeq" id="WP_306980433.1">
    <property type="nucleotide sequence ID" value="NZ_JAUSUA010000001.1"/>
</dbReference>
<evidence type="ECO:0000259" key="3">
    <source>
        <dbReference type="PROSITE" id="PS01031"/>
    </source>
</evidence>
<dbReference type="Proteomes" id="UP001225034">
    <property type="component" value="Unassembled WGS sequence"/>
</dbReference>
<organism evidence="4 5">
    <name type="scientific">Alkalicoccobacillus murimartini</name>
    <dbReference type="NCBI Taxonomy" id="171685"/>
    <lineage>
        <taxon>Bacteria</taxon>
        <taxon>Bacillati</taxon>
        <taxon>Bacillota</taxon>
        <taxon>Bacilli</taxon>
        <taxon>Bacillales</taxon>
        <taxon>Bacillaceae</taxon>
        <taxon>Alkalicoccobacillus</taxon>
    </lineage>
</organism>
<keyword evidence="5" id="KW-1185">Reference proteome</keyword>
<dbReference type="CDD" id="cd06464">
    <property type="entry name" value="ACD_sHsps-like"/>
    <property type="match status" value="1"/>
</dbReference>
<feature type="domain" description="SHSP" evidence="3">
    <location>
        <begin position="35"/>
        <end position="130"/>
    </location>
</feature>
<dbReference type="PROSITE" id="PS01031">
    <property type="entry name" value="SHSP"/>
    <property type="match status" value="1"/>
</dbReference>